<dbReference type="InterPro" id="IPR003494">
    <property type="entry name" value="SHS2_FtsA"/>
</dbReference>
<dbReference type="InterPro" id="IPR050696">
    <property type="entry name" value="FtsA/MreB"/>
</dbReference>
<dbReference type="AlphaFoldDB" id="H7ENQ6"/>
<evidence type="ECO:0000256" key="2">
    <source>
        <dbReference type="ARBA" id="ARBA00022618"/>
    </source>
</evidence>
<evidence type="ECO:0000313" key="9">
    <source>
        <dbReference type="EMBL" id="EIC00539.1"/>
    </source>
</evidence>
<evidence type="ECO:0000256" key="4">
    <source>
        <dbReference type="ARBA" id="ARBA00023306"/>
    </source>
</evidence>
<dbReference type="STRING" id="907348.TresaDRAFT_0012"/>
<dbReference type="PATRIC" id="fig|907348.3.peg.2585"/>
<evidence type="ECO:0000256" key="1">
    <source>
        <dbReference type="ARBA" id="ARBA00022475"/>
    </source>
</evidence>
<dbReference type="EMBL" id="AGRW01000054">
    <property type="protein sequence ID" value="EIC00539.1"/>
    <property type="molecule type" value="Genomic_DNA"/>
</dbReference>
<dbReference type="HAMAP" id="MF_02033">
    <property type="entry name" value="FtsA"/>
    <property type="match status" value="1"/>
</dbReference>
<evidence type="ECO:0000313" key="10">
    <source>
        <dbReference type="Proteomes" id="UP000003571"/>
    </source>
</evidence>
<dbReference type="Pfam" id="PF14450">
    <property type="entry name" value="FtsA"/>
    <property type="match status" value="1"/>
</dbReference>
<name>H7ENQ6_9SPIR</name>
<dbReference type="eggNOG" id="COG0849">
    <property type="taxonomic scope" value="Bacteria"/>
</dbReference>
<keyword evidence="3 5" id="KW-0472">Membrane</keyword>
<protein>
    <recommendedName>
        <fullName evidence="5 6">Cell division protein FtsA</fullName>
    </recommendedName>
</protein>
<keyword evidence="2 5" id="KW-0132">Cell division</keyword>
<dbReference type="SUPFAM" id="SSF53067">
    <property type="entry name" value="Actin-like ATPase domain"/>
    <property type="match status" value="2"/>
</dbReference>
<comment type="similarity">
    <text evidence="5 6">Belongs to the FtsA/MreB family.</text>
</comment>
<evidence type="ECO:0000259" key="8">
    <source>
        <dbReference type="SMART" id="SM00842"/>
    </source>
</evidence>
<dbReference type="RefSeq" id="WP_002706179.1">
    <property type="nucleotide sequence ID" value="NZ_AGRW01000054.1"/>
</dbReference>
<dbReference type="CDD" id="cd24048">
    <property type="entry name" value="ASKHA_NBD_FtsA"/>
    <property type="match status" value="1"/>
</dbReference>
<proteinExistence type="inferred from homology"/>
<dbReference type="PANTHER" id="PTHR32432:SF4">
    <property type="entry name" value="CELL DIVISION PROTEIN FTSA"/>
    <property type="match status" value="1"/>
</dbReference>
<evidence type="ECO:0000256" key="7">
    <source>
        <dbReference type="SAM" id="MobiDB-lite"/>
    </source>
</evidence>
<dbReference type="Proteomes" id="UP000003571">
    <property type="component" value="Unassembled WGS sequence"/>
</dbReference>
<gene>
    <name evidence="5" type="primary">ftsA</name>
    <name evidence="9" type="ORF">TresaDRAFT_0012</name>
</gene>
<sequence>MSDYIVGLDIGTCFVRAVIGMIVDDGKVEILSVAKQPSQEILREGNIVNIERAKDVIKKVIDEAENKFGYQVRSCVIGIGGRHIDSMSSHGLVAIHSVGKRDRAITQDDINRVLDASNSLPTKPDHEIIALIPKEYKVNGMGGYKQDTVLNNLAVRLEVDVLIITASRTQLGNMERCIENSGYELDNVFLKTIAASAAVMFPDERNLGSILIDLGGGTTDVIVVFDDAPVCTVSIPFGGENVTKDLARVMGMPMDTAEDIKIRHGCCWSELVADNDSEVVIPMFGGRPPKLTTRSELCTVIQSRMSEIFSMVLDEVVQRSRLRQLSGSIILTGGGAQMEGVLELAEYTFNTSSVRIGMPSGLGGIEESYSTPEYATAVGLILADKESVLSAGRAGKSKKKKPSDYQSDFSDSSSEKVKKDSILTRIRKVLF</sequence>
<dbReference type="GO" id="GO:0009898">
    <property type="term" value="C:cytoplasmic side of plasma membrane"/>
    <property type="evidence" value="ECO:0007669"/>
    <property type="project" value="UniProtKB-UniRule"/>
</dbReference>
<dbReference type="SMART" id="SM00842">
    <property type="entry name" value="FtsA"/>
    <property type="match status" value="1"/>
</dbReference>
<evidence type="ECO:0000256" key="6">
    <source>
        <dbReference type="PIRNR" id="PIRNR003101"/>
    </source>
</evidence>
<dbReference type="Pfam" id="PF02491">
    <property type="entry name" value="SHS2_FTSA"/>
    <property type="match status" value="1"/>
</dbReference>
<dbReference type="InterPro" id="IPR043129">
    <property type="entry name" value="ATPase_NBD"/>
</dbReference>
<keyword evidence="10" id="KW-1185">Reference proteome</keyword>
<dbReference type="InterPro" id="IPR020823">
    <property type="entry name" value="Cell_div_FtsA"/>
</dbReference>
<comment type="function">
    <text evidence="5 6">Cell division protein that is involved in the assembly of the Z ring. May serve as a membrane anchor for the Z ring.</text>
</comment>
<dbReference type="PANTHER" id="PTHR32432">
    <property type="entry name" value="CELL DIVISION PROTEIN FTSA-RELATED"/>
    <property type="match status" value="1"/>
</dbReference>
<evidence type="ECO:0000256" key="3">
    <source>
        <dbReference type="ARBA" id="ARBA00023136"/>
    </source>
</evidence>
<organism evidence="9 10">
    <name type="scientific">Treponema saccharophilum DSM 2985</name>
    <dbReference type="NCBI Taxonomy" id="907348"/>
    <lineage>
        <taxon>Bacteria</taxon>
        <taxon>Pseudomonadati</taxon>
        <taxon>Spirochaetota</taxon>
        <taxon>Spirochaetia</taxon>
        <taxon>Spirochaetales</taxon>
        <taxon>Treponemataceae</taxon>
        <taxon>Treponema</taxon>
    </lineage>
</organism>
<keyword evidence="4 5" id="KW-0131">Cell cycle</keyword>
<dbReference type="OrthoDB" id="9768127at2"/>
<comment type="subcellular location">
    <subcellularLocation>
        <location evidence="5">Cell membrane</location>
        <topology evidence="5">Peripheral membrane protein</topology>
        <orientation evidence="5">Cytoplasmic side</orientation>
    </subcellularLocation>
    <text evidence="5">Localizes to the Z ring in an FtsZ-dependent manner. Targeted to the membrane through a conserved C-terminal amphipathic helix.</text>
</comment>
<comment type="subunit">
    <text evidence="5">Self-interacts. Interacts with FtsZ.</text>
</comment>
<dbReference type="GO" id="GO:0032153">
    <property type="term" value="C:cell division site"/>
    <property type="evidence" value="ECO:0007669"/>
    <property type="project" value="UniProtKB-UniRule"/>
</dbReference>
<accession>H7ENQ6</accession>
<reference evidence="9 10" key="1">
    <citation type="submission" date="2011-09" db="EMBL/GenBank/DDBJ databases">
        <title>The draft genome of Treponema saccharophilum DSM 2985.</title>
        <authorList>
            <consortium name="US DOE Joint Genome Institute (JGI-PGF)"/>
            <person name="Lucas S."/>
            <person name="Copeland A."/>
            <person name="Lapidus A."/>
            <person name="Glavina del Rio T."/>
            <person name="Dalin E."/>
            <person name="Tice H."/>
            <person name="Bruce D."/>
            <person name="Goodwin L."/>
            <person name="Pitluck S."/>
            <person name="Peters L."/>
            <person name="Kyrpides N."/>
            <person name="Mavromatis K."/>
            <person name="Ivanova N."/>
            <person name="Markowitz V."/>
            <person name="Cheng J.-F."/>
            <person name="Hugenholtz P."/>
            <person name="Woyke T."/>
            <person name="Wu D."/>
            <person name="Gronow S."/>
            <person name="Wellnitz S."/>
            <person name="Brambilla E."/>
            <person name="Klenk H.-P."/>
            <person name="Eisen J.A."/>
        </authorList>
    </citation>
    <scope>NUCLEOTIDE SEQUENCE [LARGE SCALE GENOMIC DNA]</scope>
    <source>
        <strain evidence="9 10">DSM 2985</strain>
    </source>
</reference>
<feature type="domain" description="SHS2" evidence="8">
    <location>
        <begin position="5"/>
        <end position="199"/>
    </location>
</feature>
<dbReference type="Gene3D" id="3.30.420.40">
    <property type="match status" value="2"/>
</dbReference>
<dbReference type="NCBIfam" id="TIGR01174">
    <property type="entry name" value="ftsA"/>
    <property type="match status" value="1"/>
</dbReference>
<comment type="caution">
    <text evidence="9">The sequence shown here is derived from an EMBL/GenBank/DDBJ whole genome shotgun (WGS) entry which is preliminary data.</text>
</comment>
<dbReference type="PIRSF" id="PIRSF003101">
    <property type="entry name" value="FtsA"/>
    <property type="match status" value="1"/>
</dbReference>
<dbReference type="GO" id="GO:0043093">
    <property type="term" value="P:FtsZ-dependent cytokinesis"/>
    <property type="evidence" value="ECO:0007669"/>
    <property type="project" value="UniProtKB-UniRule"/>
</dbReference>
<evidence type="ECO:0000256" key="5">
    <source>
        <dbReference type="HAMAP-Rule" id="MF_02033"/>
    </source>
</evidence>
<keyword evidence="1 5" id="KW-1003">Cell membrane</keyword>
<feature type="region of interest" description="Disordered" evidence="7">
    <location>
        <begin position="392"/>
        <end position="419"/>
    </location>
</feature>